<reference evidence="1" key="1">
    <citation type="submission" date="2018-04" db="EMBL/GenBank/DDBJ databases">
        <title>Transcriptome of Schizaphis graminum biotype I.</title>
        <authorList>
            <person name="Scully E.D."/>
            <person name="Geib S.M."/>
            <person name="Palmer N.A."/>
            <person name="Koch K."/>
            <person name="Bradshaw J."/>
            <person name="Heng-Moss T."/>
            <person name="Sarath G."/>
        </authorList>
    </citation>
    <scope>NUCLEOTIDE SEQUENCE</scope>
</reference>
<organism evidence="1">
    <name type="scientific">Schizaphis graminum</name>
    <name type="common">Green bug aphid</name>
    <dbReference type="NCBI Taxonomy" id="13262"/>
    <lineage>
        <taxon>Eukaryota</taxon>
        <taxon>Metazoa</taxon>
        <taxon>Ecdysozoa</taxon>
        <taxon>Arthropoda</taxon>
        <taxon>Hexapoda</taxon>
        <taxon>Insecta</taxon>
        <taxon>Pterygota</taxon>
        <taxon>Neoptera</taxon>
        <taxon>Paraneoptera</taxon>
        <taxon>Hemiptera</taxon>
        <taxon>Sternorrhyncha</taxon>
        <taxon>Aphidomorpha</taxon>
        <taxon>Aphidoidea</taxon>
        <taxon>Aphididae</taxon>
        <taxon>Aphidini</taxon>
        <taxon>Schizaphis</taxon>
    </lineage>
</organism>
<accession>A0A2S2P872</accession>
<protein>
    <submittedName>
        <fullName evidence="1">Uncharacterized protein</fullName>
    </submittedName>
</protein>
<proteinExistence type="predicted"/>
<gene>
    <name evidence="1" type="ORF">g.100977</name>
</gene>
<evidence type="ECO:0000313" key="1">
    <source>
        <dbReference type="EMBL" id="MBY25651.1"/>
    </source>
</evidence>
<dbReference type="AlphaFoldDB" id="A0A2S2P872"/>
<sequence length="221" mass="25554">MGVQTIPLDKNIIKSRLGCSVCKKKVNNDTSIKNLSSKPWIDKRNLKINVVDKKCINCEYSKLTPTVTLNTKINECYCNHMEETKNETFPKLICSKRFKTPHLTDINEKWLNEIIEFRRQNWFDCHADLLNDGICVQNIPLNIFNKYKLNCNHQNNSCSITHGNDLKTQNPCVYSGNTTIDKKYLNVQKKTTVSKFAGKKKYPNAVHKPWKPPSPSVNFKF</sequence>
<dbReference type="EMBL" id="GGMR01013032">
    <property type="protein sequence ID" value="MBY25651.1"/>
    <property type="molecule type" value="Transcribed_RNA"/>
</dbReference>
<name>A0A2S2P872_SCHGA</name>